<sequence length="57" mass="5838">MSRISYQPLALGQPKGTVYALPPSVEACATHATVRAAPQVAQSVLLGAGGAHLEVRP</sequence>
<proteinExistence type="predicted"/>
<dbReference type="EMBL" id="CP017708">
    <property type="protein sequence ID" value="WAN69576.1"/>
    <property type="molecule type" value="Genomic_DNA"/>
</dbReference>
<dbReference type="Proteomes" id="UP000176944">
    <property type="component" value="Chromosome"/>
</dbReference>
<evidence type="ECO:0000313" key="1">
    <source>
        <dbReference type="EMBL" id="WAN69576.1"/>
    </source>
</evidence>
<dbReference type="AlphaFoldDB" id="A0A9Q9UW71"/>
<organism evidence="1">
    <name type="scientific">Moorena producens (strain JHB)</name>
    <dbReference type="NCBI Taxonomy" id="1454205"/>
    <lineage>
        <taxon>Bacteria</taxon>
        <taxon>Bacillati</taxon>
        <taxon>Cyanobacteriota</taxon>
        <taxon>Cyanophyceae</taxon>
        <taxon>Coleofasciculales</taxon>
        <taxon>Coleofasciculaceae</taxon>
        <taxon>Moorena</taxon>
    </lineage>
</organism>
<reference evidence="1" key="1">
    <citation type="journal article" date="2017" name="Proc. Natl. Acad. Sci. U.S.A.">
        <title>Comparative genomics uncovers the prolific and distinctive metabolic potential of the cyanobacterial genus Moorea.</title>
        <authorList>
            <person name="Leao T."/>
            <person name="Castelao G."/>
            <person name="Korobeynikov A."/>
            <person name="Monroe E.A."/>
            <person name="Podell S."/>
            <person name="Glukhov E."/>
            <person name="Allen E.E."/>
            <person name="Gerwick W.H."/>
            <person name="Gerwick L."/>
        </authorList>
    </citation>
    <scope>NUCLEOTIDE SEQUENCE</scope>
    <source>
        <strain evidence="1">JHB</strain>
    </source>
</reference>
<reference evidence="1" key="2">
    <citation type="submission" date="2022-10" db="EMBL/GenBank/DDBJ databases">
        <authorList>
            <person name="Ngo T.-E."/>
        </authorList>
    </citation>
    <scope>NUCLEOTIDE SEQUENCE</scope>
    <source>
        <strain evidence="1">JHB</strain>
    </source>
</reference>
<gene>
    <name evidence="1" type="ORF">BJP36_36420</name>
</gene>
<protein>
    <submittedName>
        <fullName evidence="1">Uncharacterized protein</fullName>
    </submittedName>
</protein>
<accession>A0A9Q9UW71</accession>
<name>A0A9Q9UW71_MOOP1</name>